<dbReference type="AlphaFoldDB" id="A0A6B0YVB3"/>
<protein>
    <submittedName>
        <fullName evidence="7">Twin-arginine translocation signal domain-containing protein</fullName>
    </submittedName>
</protein>
<organism evidence="7">
    <name type="scientific">Caldilineaceae bacterium SB0664_bin_27</name>
    <dbReference type="NCBI Taxonomy" id="2605260"/>
    <lineage>
        <taxon>Bacteria</taxon>
        <taxon>Bacillati</taxon>
        <taxon>Chloroflexota</taxon>
        <taxon>Caldilineae</taxon>
        <taxon>Caldilineales</taxon>
        <taxon>Caldilineaceae</taxon>
    </lineage>
</organism>
<evidence type="ECO:0000256" key="1">
    <source>
        <dbReference type="ARBA" id="ARBA00004651"/>
    </source>
</evidence>
<comment type="caution">
    <text evidence="7">The sequence shown here is derived from an EMBL/GenBank/DDBJ whole genome shotgun (WGS) entry which is preliminary data.</text>
</comment>
<dbReference type="NCBIfam" id="TIGR01409">
    <property type="entry name" value="TAT_signal_seq"/>
    <property type="match status" value="1"/>
</dbReference>
<evidence type="ECO:0000313" key="7">
    <source>
        <dbReference type="EMBL" id="MXY94311.1"/>
    </source>
</evidence>
<evidence type="ECO:0000259" key="6">
    <source>
        <dbReference type="Pfam" id="PF17200"/>
    </source>
</evidence>
<dbReference type="PROSITE" id="PS51318">
    <property type="entry name" value="TAT"/>
    <property type="match status" value="1"/>
</dbReference>
<keyword evidence="2" id="KW-1003">Cell membrane</keyword>
<dbReference type="InterPro" id="IPR006311">
    <property type="entry name" value="TAT_signal"/>
</dbReference>
<feature type="domain" description="Single Cache" evidence="6">
    <location>
        <begin position="124"/>
        <end position="188"/>
    </location>
</feature>
<keyword evidence="4" id="KW-1133">Transmembrane helix</keyword>
<name>A0A6B0YVB3_9CHLR</name>
<reference evidence="7" key="1">
    <citation type="submission" date="2019-09" db="EMBL/GenBank/DDBJ databases">
        <title>Characterisation of the sponge microbiome using genome-centric metagenomics.</title>
        <authorList>
            <person name="Engelberts J.P."/>
            <person name="Robbins S.J."/>
            <person name="De Goeij J.M."/>
            <person name="Aranda M."/>
            <person name="Bell S.C."/>
            <person name="Webster N.S."/>
        </authorList>
    </citation>
    <scope>NUCLEOTIDE SEQUENCE</scope>
    <source>
        <strain evidence="7">SB0664_bin_27</strain>
    </source>
</reference>
<proteinExistence type="predicted"/>
<keyword evidence="5" id="KW-0472">Membrane</keyword>
<evidence type="ECO:0000256" key="4">
    <source>
        <dbReference type="ARBA" id="ARBA00022989"/>
    </source>
</evidence>
<accession>A0A6B0YVB3</accession>
<dbReference type="InterPro" id="IPR019546">
    <property type="entry name" value="TAT_signal_bac_arc"/>
</dbReference>
<dbReference type="Pfam" id="PF17200">
    <property type="entry name" value="sCache_2"/>
    <property type="match status" value="2"/>
</dbReference>
<comment type="subcellular location">
    <subcellularLocation>
        <location evidence="1">Cell membrane</location>
        <topology evidence="1">Multi-pass membrane protein</topology>
    </subcellularLocation>
</comment>
<gene>
    <name evidence="7" type="ORF">F4Y42_12780</name>
</gene>
<sequence>MTVLAAGLTVETGAVDQIHARPDRNSGSITLRKGTMTDRAFSRRAFLKTAGVAALGVGLAACQPIPPLGDSEAAVGKVTAAQVTDPESLKAWVLEAKAHIEAITELNEAAKLRERLKTEGDWKSGSTFLILFFKNGDVFTHGNDRDAENKNLMGVEDERGTKVVKELFAAAAQGGGFVEYYDDGPKTAYAVEYTSGITARQFVLVGGYSQDVSHVQIQIADLPKPSVTASEVVDRETLITFVEEAAKIYREAIMTAGFSSFVGVKNAFRVEGGDWKSGSIYLYVVSAGGVTLFHGSEPFREGQTTDMTRTDSKGVRFAEELIGGARREGRKFLRYHYDNPAIQGDEETGSPKLGYAVSFPVPNSEQRAVIGSGIYIDAEDE</sequence>
<dbReference type="GO" id="GO:0005886">
    <property type="term" value="C:plasma membrane"/>
    <property type="evidence" value="ECO:0007669"/>
    <property type="project" value="UniProtKB-SubCell"/>
</dbReference>
<feature type="domain" description="Single Cache" evidence="6">
    <location>
        <begin position="277"/>
        <end position="377"/>
    </location>
</feature>
<keyword evidence="3" id="KW-0812">Transmembrane</keyword>
<evidence type="ECO:0000256" key="5">
    <source>
        <dbReference type="ARBA" id="ARBA00023136"/>
    </source>
</evidence>
<dbReference type="InterPro" id="IPR033480">
    <property type="entry name" value="sCache_2"/>
</dbReference>
<evidence type="ECO:0000256" key="2">
    <source>
        <dbReference type="ARBA" id="ARBA00022475"/>
    </source>
</evidence>
<dbReference type="Gene3D" id="3.30.450.20">
    <property type="entry name" value="PAS domain"/>
    <property type="match status" value="2"/>
</dbReference>
<evidence type="ECO:0000256" key="3">
    <source>
        <dbReference type="ARBA" id="ARBA00022692"/>
    </source>
</evidence>
<dbReference type="EMBL" id="VXRG01000106">
    <property type="protein sequence ID" value="MXY94311.1"/>
    <property type="molecule type" value="Genomic_DNA"/>
</dbReference>